<accession>A0A2T3JHI7</accession>
<dbReference type="InterPro" id="IPR033130">
    <property type="entry name" value="RNase_T2_His_AS_2"/>
</dbReference>
<evidence type="ECO:0000313" key="4">
    <source>
        <dbReference type="Proteomes" id="UP000240987"/>
    </source>
</evidence>
<evidence type="ECO:0000256" key="1">
    <source>
        <dbReference type="ARBA" id="ARBA00007469"/>
    </source>
</evidence>
<dbReference type="InterPro" id="IPR036430">
    <property type="entry name" value="RNase_T2-like_sf"/>
</dbReference>
<keyword evidence="4" id="KW-1185">Reference proteome</keyword>
<reference evidence="3 4" key="1">
    <citation type="submission" date="2018-01" db="EMBL/GenBank/DDBJ databases">
        <title>Whole genome sequencing of Histamine producing bacteria.</title>
        <authorList>
            <person name="Butler K."/>
        </authorList>
    </citation>
    <scope>NUCLEOTIDE SEQUENCE [LARGE SCALE GENOMIC DNA]</scope>
    <source>
        <strain evidence="3 4">JCM 12947</strain>
    </source>
</reference>
<dbReference type="InterPro" id="IPR001568">
    <property type="entry name" value="RNase_T2-like"/>
</dbReference>
<dbReference type="GO" id="GO:0006401">
    <property type="term" value="P:RNA catabolic process"/>
    <property type="evidence" value="ECO:0007669"/>
    <property type="project" value="UniProtKB-ARBA"/>
</dbReference>
<name>A0A2T3JHI7_9GAMM</name>
<dbReference type="OrthoDB" id="4720638at2"/>
<proteinExistence type="inferred from homology"/>
<dbReference type="PANTHER" id="PTHR11240">
    <property type="entry name" value="RIBONUCLEASE T2"/>
    <property type="match status" value="1"/>
</dbReference>
<gene>
    <name evidence="3" type="ORF">C9J12_12435</name>
</gene>
<evidence type="ECO:0000256" key="2">
    <source>
        <dbReference type="RuleBase" id="RU004328"/>
    </source>
</evidence>
<sequence>MLLYLKAHLHLQQTATFIIQQIKHHRLCAPIIRVFLLFVGITSFSTFGSIPVSGNFTASATCPAFQSFRKETNPDNIQLISNRRYEALSINTKDWLWVQLRIPDASPPVRWVNKHCGTADFKLNGNTASNSNANNNNQQTQNSCQTPNDFDSYVLAVTWQPGFCEHANYKGRKPECNAINSGEKTISHLTLHGLWPNKRSCGINYGYCDSQATLNLSSATIKTISPWMPNFFYQNSFGEYQWKKHGACQNLNDDDYFLTAIDLVKKVNASPIGLYIKQNIGKTVSVSEFKNQLTQTLGTNAVNRIRLSCSKGRYLTEVQLNLERDFNPDDNLVSQLEKAPKSSRFQGNCKNMIHIEESGR</sequence>
<dbReference type="GO" id="GO:0003723">
    <property type="term" value="F:RNA binding"/>
    <property type="evidence" value="ECO:0007669"/>
    <property type="project" value="InterPro"/>
</dbReference>
<dbReference type="PROSITE" id="PS00531">
    <property type="entry name" value="RNASE_T2_2"/>
    <property type="match status" value="1"/>
</dbReference>
<comment type="caution">
    <text evidence="3">The sequence shown here is derived from an EMBL/GenBank/DDBJ whole genome shotgun (WGS) entry which is preliminary data.</text>
</comment>
<dbReference type="Proteomes" id="UP000240987">
    <property type="component" value="Unassembled WGS sequence"/>
</dbReference>
<evidence type="ECO:0000313" key="3">
    <source>
        <dbReference type="EMBL" id="PSU48412.1"/>
    </source>
</evidence>
<dbReference type="AlphaFoldDB" id="A0A2T3JHI7"/>
<protein>
    <submittedName>
        <fullName evidence="3">Ribonuclease</fullName>
    </submittedName>
</protein>
<comment type="similarity">
    <text evidence="1 2">Belongs to the RNase T2 family.</text>
</comment>
<dbReference type="SUPFAM" id="SSF55895">
    <property type="entry name" value="Ribonuclease Rh-like"/>
    <property type="match status" value="1"/>
</dbReference>
<dbReference type="Pfam" id="PF00445">
    <property type="entry name" value="Ribonuclease_T2"/>
    <property type="match status" value="1"/>
</dbReference>
<dbReference type="RefSeq" id="WP_107243006.1">
    <property type="nucleotide sequence ID" value="NZ_PYMJ01000010.1"/>
</dbReference>
<dbReference type="EMBL" id="PYMJ01000010">
    <property type="protein sequence ID" value="PSU48412.1"/>
    <property type="molecule type" value="Genomic_DNA"/>
</dbReference>
<dbReference type="GO" id="GO:0033897">
    <property type="term" value="F:ribonuclease T2 activity"/>
    <property type="evidence" value="ECO:0007669"/>
    <property type="project" value="InterPro"/>
</dbReference>
<dbReference type="PROSITE" id="PS00530">
    <property type="entry name" value="RNASE_T2_1"/>
    <property type="match status" value="1"/>
</dbReference>
<organism evidence="3 4">
    <name type="scientific">Photobacterium frigidiphilum</name>
    <dbReference type="NCBI Taxonomy" id="264736"/>
    <lineage>
        <taxon>Bacteria</taxon>
        <taxon>Pseudomonadati</taxon>
        <taxon>Pseudomonadota</taxon>
        <taxon>Gammaproteobacteria</taxon>
        <taxon>Vibrionales</taxon>
        <taxon>Vibrionaceae</taxon>
        <taxon>Photobacterium</taxon>
    </lineage>
</organism>
<dbReference type="PANTHER" id="PTHR11240:SF22">
    <property type="entry name" value="RIBONUCLEASE T2"/>
    <property type="match status" value="1"/>
</dbReference>
<dbReference type="InterPro" id="IPR018188">
    <property type="entry name" value="RNase_T2_His_AS_1"/>
</dbReference>
<dbReference type="Gene3D" id="3.90.730.10">
    <property type="entry name" value="Ribonuclease T2-like"/>
    <property type="match status" value="1"/>
</dbReference>